<sequence>MKQVCQMGFRGVPGVPGVSGIRVMKDKNDDDLPVITVTDANELAHENTVLNTQAEVTAIETDRHLNNAFDNDLHSSERNICDDTRMETGQADFKVPLKRKKSGKGLIVRHAKKADTTELSDKDETESDSESSDSSVSLSQSDFSGRHYEVDDIKLFLRATKNKRGVHVNEYFPDIKQFVEKTKCFMMECSFTNKEVYQLKKIVRKLNSELSNEDSEKA</sequence>
<feature type="region of interest" description="Disordered" evidence="1">
    <location>
        <begin position="112"/>
        <end position="140"/>
    </location>
</feature>
<proteinExistence type="predicted"/>
<organism evidence="2 3">
    <name type="scientific">Labeo rohita</name>
    <name type="common">Indian major carp</name>
    <name type="synonym">Cyprinus rohita</name>
    <dbReference type="NCBI Taxonomy" id="84645"/>
    <lineage>
        <taxon>Eukaryota</taxon>
        <taxon>Metazoa</taxon>
        <taxon>Chordata</taxon>
        <taxon>Craniata</taxon>
        <taxon>Vertebrata</taxon>
        <taxon>Euteleostomi</taxon>
        <taxon>Actinopterygii</taxon>
        <taxon>Neopterygii</taxon>
        <taxon>Teleostei</taxon>
        <taxon>Ostariophysi</taxon>
        <taxon>Cypriniformes</taxon>
        <taxon>Cyprinidae</taxon>
        <taxon>Labeoninae</taxon>
        <taxon>Labeonini</taxon>
        <taxon>Labeo</taxon>
    </lineage>
</organism>
<feature type="compositionally biased region" description="Basic and acidic residues" evidence="1">
    <location>
        <begin position="113"/>
        <end position="122"/>
    </location>
</feature>
<dbReference type="Proteomes" id="UP000830375">
    <property type="component" value="Unassembled WGS sequence"/>
</dbReference>
<accession>A0ABQ8L6X6</accession>
<evidence type="ECO:0000256" key="1">
    <source>
        <dbReference type="SAM" id="MobiDB-lite"/>
    </source>
</evidence>
<comment type="caution">
    <text evidence="2">The sequence shown here is derived from an EMBL/GenBank/DDBJ whole genome shotgun (WGS) entry which is preliminary data.</text>
</comment>
<keyword evidence="3" id="KW-1185">Reference proteome</keyword>
<dbReference type="EMBL" id="JACTAM010002123">
    <property type="protein sequence ID" value="KAI2645946.1"/>
    <property type="molecule type" value="Genomic_DNA"/>
</dbReference>
<protein>
    <submittedName>
        <fullName evidence="2">Phosphoribosylaminoimidazole-succinocarboxamide synthase</fullName>
    </submittedName>
</protein>
<reference evidence="2 3" key="1">
    <citation type="submission" date="2022-01" db="EMBL/GenBank/DDBJ databases">
        <title>A high-quality chromosome-level genome assembly of rohu carp, Labeo rohita.</title>
        <authorList>
            <person name="Arick M.A. II"/>
            <person name="Hsu C.-Y."/>
            <person name="Magbanua Z."/>
            <person name="Pechanova O."/>
            <person name="Grover C."/>
            <person name="Miller E."/>
            <person name="Thrash A."/>
            <person name="Ezzel L."/>
            <person name="Alam S."/>
            <person name="Benzie J."/>
            <person name="Hamilton M."/>
            <person name="Karsi A."/>
            <person name="Lawrence M.L."/>
            <person name="Peterson D.G."/>
        </authorList>
    </citation>
    <scope>NUCLEOTIDE SEQUENCE [LARGE SCALE GENOMIC DNA]</scope>
    <source>
        <strain evidence="3">BAU-BD-2019</strain>
        <tissue evidence="2">Blood</tissue>
    </source>
</reference>
<name>A0ABQ8L6X6_LABRO</name>
<evidence type="ECO:0000313" key="2">
    <source>
        <dbReference type="EMBL" id="KAI2645946.1"/>
    </source>
</evidence>
<gene>
    <name evidence="2" type="ORF">H4Q32_025300</name>
</gene>
<evidence type="ECO:0000313" key="3">
    <source>
        <dbReference type="Proteomes" id="UP000830375"/>
    </source>
</evidence>